<reference evidence="1" key="1">
    <citation type="submission" date="2014-09" db="EMBL/GenBank/DDBJ databases">
        <authorList>
            <person name="Magalhaes I.L.F."/>
            <person name="Oliveira U."/>
            <person name="Santos F.R."/>
            <person name="Vidigal T.H.D.A."/>
            <person name="Brescovit A.D."/>
            <person name="Santos A.J."/>
        </authorList>
    </citation>
    <scope>NUCLEOTIDE SEQUENCE</scope>
    <source>
        <tissue evidence="1">Shoot tissue taken approximately 20 cm above the soil surface</tissue>
    </source>
</reference>
<reference evidence="1" key="2">
    <citation type="journal article" date="2015" name="Data Brief">
        <title>Shoot transcriptome of the giant reed, Arundo donax.</title>
        <authorList>
            <person name="Barrero R.A."/>
            <person name="Guerrero F.D."/>
            <person name="Moolhuijzen P."/>
            <person name="Goolsby J.A."/>
            <person name="Tidwell J."/>
            <person name="Bellgard S.E."/>
            <person name="Bellgard M.I."/>
        </authorList>
    </citation>
    <scope>NUCLEOTIDE SEQUENCE</scope>
    <source>
        <tissue evidence="1">Shoot tissue taken approximately 20 cm above the soil surface</tissue>
    </source>
</reference>
<organism evidence="1">
    <name type="scientific">Arundo donax</name>
    <name type="common">Giant reed</name>
    <name type="synonym">Donax arundinaceus</name>
    <dbReference type="NCBI Taxonomy" id="35708"/>
    <lineage>
        <taxon>Eukaryota</taxon>
        <taxon>Viridiplantae</taxon>
        <taxon>Streptophyta</taxon>
        <taxon>Embryophyta</taxon>
        <taxon>Tracheophyta</taxon>
        <taxon>Spermatophyta</taxon>
        <taxon>Magnoliopsida</taxon>
        <taxon>Liliopsida</taxon>
        <taxon>Poales</taxon>
        <taxon>Poaceae</taxon>
        <taxon>PACMAD clade</taxon>
        <taxon>Arundinoideae</taxon>
        <taxon>Arundineae</taxon>
        <taxon>Arundo</taxon>
    </lineage>
</organism>
<evidence type="ECO:0000313" key="1">
    <source>
        <dbReference type="EMBL" id="JAD85890.1"/>
    </source>
</evidence>
<proteinExistence type="predicted"/>
<sequence>MNLQSKIHYILIPFRLMIASEALNLGFKTATKHLLYQCCFLQTWFDTLLTTQPIQACRLHRHH</sequence>
<name>A0A0A9DJQ7_ARUDO</name>
<accession>A0A0A9DJQ7</accession>
<protein>
    <submittedName>
        <fullName evidence="1">Uncharacterized protein</fullName>
    </submittedName>
</protein>
<dbReference type="AlphaFoldDB" id="A0A0A9DJQ7"/>
<dbReference type="EMBL" id="GBRH01212005">
    <property type="protein sequence ID" value="JAD85890.1"/>
    <property type="molecule type" value="Transcribed_RNA"/>
</dbReference>